<dbReference type="Proteomes" id="UP000700596">
    <property type="component" value="Unassembled WGS sequence"/>
</dbReference>
<accession>A0A9P9CZB3</accession>
<protein>
    <submittedName>
        <fullName evidence="2">Uncharacterized protein</fullName>
    </submittedName>
</protein>
<keyword evidence="3" id="KW-1185">Reference proteome</keyword>
<evidence type="ECO:0000313" key="2">
    <source>
        <dbReference type="EMBL" id="KAH7109828.1"/>
    </source>
</evidence>
<gene>
    <name evidence="2" type="ORF">B0J11DRAFT_448618</name>
</gene>
<dbReference type="AlphaFoldDB" id="A0A9P9CZB3"/>
<name>A0A9P9CZB3_9PLEO</name>
<reference evidence="2" key="1">
    <citation type="journal article" date="2021" name="Nat. Commun.">
        <title>Genetic determinants of endophytism in the Arabidopsis root mycobiome.</title>
        <authorList>
            <person name="Mesny F."/>
            <person name="Miyauchi S."/>
            <person name="Thiergart T."/>
            <person name="Pickel B."/>
            <person name="Atanasova L."/>
            <person name="Karlsson M."/>
            <person name="Huettel B."/>
            <person name="Barry K.W."/>
            <person name="Haridas S."/>
            <person name="Chen C."/>
            <person name="Bauer D."/>
            <person name="Andreopoulos W."/>
            <person name="Pangilinan J."/>
            <person name="LaButti K."/>
            <person name="Riley R."/>
            <person name="Lipzen A."/>
            <person name="Clum A."/>
            <person name="Drula E."/>
            <person name="Henrissat B."/>
            <person name="Kohler A."/>
            <person name="Grigoriev I.V."/>
            <person name="Martin F.M."/>
            <person name="Hacquard S."/>
        </authorList>
    </citation>
    <scope>NUCLEOTIDE SEQUENCE</scope>
    <source>
        <strain evidence="2">MPI-CAGE-CH-0243</strain>
    </source>
</reference>
<dbReference type="OrthoDB" id="3734551at2759"/>
<proteinExistence type="predicted"/>
<sequence>MPSRPLQNLLVSAHRAKGIRYPTPSSQKDCFKTWYSYAIRRGETEGKPMPMPKERKDRAGRERDMGGRTYL</sequence>
<feature type="region of interest" description="Disordered" evidence="1">
    <location>
        <begin position="43"/>
        <end position="71"/>
    </location>
</feature>
<evidence type="ECO:0000256" key="1">
    <source>
        <dbReference type="SAM" id="MobiDB-lite"/>
    </source>
</evidence>
<comment type="caution">
    <text evidence="2">The sequence shown here is derived from an EMBL/GenBank/DDBJ whole genome shotgun (WGS) entry which is preliminary data.</text>
</comment>
<dbReference type="EMBL" id="JAGMWT010000030">
    <property type="protein sequence ID" value="KAH7109828.1"/>
    <property type="molecule type" value="Genomic_DNA"/>
</dbReference>
<evidence type="ECO:0000313" key="3">
    <source>
        <dbReference type="Proteomes" id="UP000700596"/>
    </source>
</evidence>
<organism evidence="2 3">
    <name type="scientific">Dendryphion nanum</name>
    <dbReference type="NCBI Taxonomy" id="256645"/>
    <lineage>
        <taxon>Eukaryota</taxon>
        <taxon>Fungi</taxon>
        <taxon>Dikarya</taxon>
        <taxon>Ascomycota</taxon>
        <taxon>Pezizomycotina</taxon>
        <taxon>Dothideomycetes</taxon>
        <taxon>Pleosporomycetidae</taxon>
        <taxon>Pleosporales</taxon>
        <taxon>Torulaceae</taxon>
        <taxon>Dendryphion</taxon>
    </lineage>
</organism>